<gene>
    <name evidence="1" type="ordered locus">GDI3592</name>
</gene>
<protein>
    <submittedName>
        <fullName evidence="1">Uncharacterized protein</fullName>
    </submittedName>
</protein>
<reference evidence="1 2" key="1">
    <citation type="journal article" date="2009" name="BMC Genomics">
        <title>Complete genome sequence of the sugarcane nitrogen-fixing endophyte Gluconacetobacter diazotrophicus Pal5.</title>
        <authorList>
            <person name="Bertalan M."/>
            <person name="Albano R."/>
            <person name="Padua V."/>
            <person name="Rouws L."/>
            <person name="Rojas C."/>
            <person name="Hemerly A."/>
            <person name="Teixeira K."/>
            <person name="Schwab S."/>
            <person name="Araujo J."/>
            <person name="Oliveira A."/>
            <person name="Franca L."/>
            <person name="Magalhaes V."/>
            <person name="Alqueres S."/>
            <person name="Cardoso A."/>
            <person name="Almeida W."/>
            <person name="Loureiro M.M."/>
            <person name="Nogueira E."/>
            <person name="Cidade D."/>
            <person name="Oliveira D."/>
            <person name="Simao T."/>
            <person name="Macedo J."/>
            <person name="Valadao A."/>
            <person name="Dreschsel M."/>
            <person name="Freitas F."/>
            <person name="Vidal M."/>
            <person name="Guedes H."/>
            <person name="Rodrigues E."/>
            <person name="Meneses C."/>
            <person name="Brioso P."/>
            <person name="Pozzer L."/>
            <person name="Figueiredo D."/>
            <person name="Montano H."/>
            <person name="Junior J."/>
            <person name="Filho G."/>
            <person name="Flores V."/>
            <person name="Ferreira B."/>
            <person name="Branco A."/>
            <person name="Gonzalez P."/>
            <person name="Guillobel H."/>
            <person name="Lemos M."/>
            <person name="Seibel L."/>
            <person name="Macedo J."/>
            <person name="Alves-Ferreira M."/>
            <person name="Sachetto-Martins G."/>
            <person name="Coelho A."/>
            <person name="Santos E."/>
            <person name="Amaral G."/>
            <person name="Neves A."/>
            <person name="Pacheco A.B."/>
            <person name="Carvalho D."/>
            <person name="Lery L."/>
            <person name="Bisch P."/>
            <person name="Rossle S.C."/>
            <person name="Urmenyi T."/>
            <person name="Kruger W.V."/>
            <person name="Martins O."/>
            <person name="Baldani J.I."/>
            <person name="Ferreira P.C."/>
        </authorList>
    </citation>
    <scope>NUCLEOTIDE SEQUENCE [LARGE SCALE GENOMIC DNA]</scope>
    <source>
        <strain evidence="2">ATCC 49037 / DSM 5601 / CCUG 37298 / CIP 103539 / LMG 7603 / PAl5</strain>
    </source>
</reference>
<dbReference type="EMBL" id="AM889285">
    <property type="protein sequence ID" value="CAP57535.1"/>
    <property type="molecule type" value="Genomic_DNA"/>
</dbReference>
<sequence length="94" mass="10360">MVTMKRTIDHRLSAANGAKDVLAHPYALEWQAIHTRDLRDVALAIGRDMDLVRTPTEEMVSDWIGAVQWMAAYAERIAQNADKDAAALRKGGAA</sequence>
<dbReference type="AlphaFoldDB" id="A9H6R2"/>
<evidence type="ECO:0000313" key="2">
    <source>
        <dbReference type="Proteomes" id="UP000001176"/>
    </source>
</evidence>
<dbReference type="Proteomes" id="UP000001176">
    <property type="component" value="Chromosome"/>
</dbReference>
<organism evidence="1 2">
    <name type="scientific">Gluconacetobacter diazotrophicus (strain ATCC 49037 / DSM 5601 / CCUG 37298 / CIP 103539 / LMG 7603 / PAl5)</name>
    <dbReference type="NCBI Taxonomy" id="272568"/>
    <lineage>
        <taxon>Bacteria</taxon>
        <taxon>Pseudomonadati</taxon>
        <taxon>Pseudomonadota</taxon>
        <taxon>Alphaproteobacteria</taxon>
        <taxon>Acetobacterales</taxon>
        <taxon>Acetobacteraceae</taxon>
        <taxon>Gluconacetobacter</taxon>
    </lineage>
</organism>
<proteinExistence type="predicted"/>
<name>A9H6R2_GLUDA</name>
<evidence type="ECO:0000313" key="1">
    <source>
        <dbReference type="EMBL" id="CAP57535.1"/>
    </source>
</evidence>
<keyword evidence="2" id="KW-1185">Reference proteome</keyword>
<accession>A9H6R2</accession>
<dbReference type="KEGG" id="gdi:GDI3592"/>